<accession>A0A9X4RMH3</accession>
<dbReference type="InterPro" id="IPR038136">
    <property type="entry name" value="CofD-like_dom_sf"/>
</dbReference>
<gene>
    <name evidence="1" type="ORF">OLX77_08445</name>
</gene>
<dbReference type="PANTHER" id="PTHR31240:SF0">
    <property type="entry name" value="MATERNAL EFFECT EMBRYO ARREST 18"/>
    <property type="match status" value="1"/>
</dbReference>
<reference evidence="1" key="1">
    <citation type="journal article" date="2022" name="bioRxiv">
        <title>Thiovibrio frasassiensisgen. nov., sp. nov., an autotrophic, elemental sulfur disproportionating bacterium isolated from sulfidic karst sediment, and proposal of Thiovibrionaceae fam. nov.</title>
        <authorList>
            <person name="Aronson H."/>
            <person name="Thomas C."/>
            <person name="Bhattacharyya M."/>
            <person name="Eckstein S."/>
            <person name="Jensen S."/>
            <person name="Barco R."/>
            <person name="Macalady J."/>
            <person name="Amend J."/>
        </authorList>
    </citation>
    <scope>NUCLEOTIDE SEQUENCE</scope>
    <source>
        <strain evidence="1">RS19-109</strain>
    </source>
</reference>
<dbReference type="Gene3D" id="3.40.50.10680">
    <property type="entry name" value="CofD-like domains"/>
    <property type="match status" value="1"/>
</dbReference>
<dbReference type="AlphaFoldDB" id="A0A9X4RMH3"/>
<dbReference type="CDD" id="cd07187">
    <property type="entry name" value="YvcK_like"/>
    <property type="match status" value="1"/>
</dbReference>
<dbReference type="Pfam" id="PF01933">
    <property type="entry name" value="CofD"/>
    <property type="match status" value="1"/>
</dbReference>
<name>A0A9X4RMH3_9BACT</name>
<dbReference type="Proteomes" id="UP001154240">
    <property type="component" value="Unassembled WGS sequence"/>
</dbReference>
<reference evidence="1" key="2">
    <citation type="submission" date="2022-10" db="EMBL/GenBank/DDBJ databases">
        <authorList>
            <person name="Aronson H.S."/>
        </authorList>
    </citation>
    <scope>NUCLEOTIDE SEQUENCE</scope>
    <source>
        <strain evidence="1">RS19-109</strain>
    </source>
</reference>
<evidence type="ECO:0000313" key="2">
    <source>
        <dbReference type="Proteomes" id="UP001154240"/>
    </source>
</evidence>
<dbReference type="NCBIfam" id="TIGR04357">
    <property type="entry name" value="CofD_rel_GAK"/>
    <property type="match status" value="1"/>
</dbReference>
<evidence type="ECO:0000313" key="1">
    <source>
        <dbReference type="EMBL" id="MDG4476183.1"/>
    </source>
</evidence>
<keyword evidence="2" id="KW-1185">Reference proteome</keyword>
<dbReference type="InterPro" id="IPR002882">
    <property type="entry name" value="CofD"/>
</dbReference>
<dbReference type="PANTHER" id="PTHR31240">
    <property type="entry name" value="MATERNAL EFFECT EMBRYO ARREST 18"/>
    <property type="match status" value="1"/>
</dbReference>
<dbReference type="EMBL" id="JAPHEH010000001">
    <property type="protein sequence ID" value="MDG4476183.1"/>
    <property type="molecule type" value="Genomic_DNA"/>
</dbReference>
<dbReference type="InterPro" id="IPR027591">
    <property type="entry name" value="CofD-rel_GAK"/>
</dbReference>
<protein>
    <submittedName>
        <fullName evidence="1">GAK system CofD-like protein</fullName>
    </submittedName>
</protein>
<dbReference type="SUPFAM" id="SSF142338">
    <property type="entry name" value="CofD-like"/>
    <property type="match status" value="1"/>
</dbReference>
<dbReference type="RefSeq" id="WP_307633153.1">
    <property type="nucleotide sequence ID" value="NZ_JAPHEH010000001.1"/>
</dbReference>
<organism evidence="1 2">
    <name type="scientific">Thiovibrio frasassiensis</name>
    <dbReference type="NCBI Taxonomy" id="2984131"/>
    <lineage>
        <taxon>Bacteria</taxon>
        <taxon>Pseudomonadati</taxon>
        <taxon>Thermodesulfobacteriota</taxon>
        <taxon>Desulfobulbia</taxon>
        <taxon>Desulfobulbales</taxon>
        <taxon>Thiovibrionaceae</taxon>
        <taxon>Thiovibrio</taxon>
    </lineage>
</organism>
<proteinExistence type="predicted"/>
<dbReference type="GO" id="GO:0043743">
    <property type="term" value="F:LPPG:FO 2-phospho-L-lactate transferase activity"/>
    <property type="evidence" value="ECO:0007669"/>
    <property type="project" value="InterPro"/>
</dbReference>
<sequence>MKIKVEREITLPDPVRVELYRRTPELGPRLLFFSGGSALRGVSRELIHYTHNSCHIMTAVDSGGSSATLRQAFSMPSIGDIRARLMDLADQSVQGNPEMYRLFVYRFPTEAKNETLLAELQTMAAGRHRLVSAIPDPLRKIVRQYLKIFLARMPQGFNLLGASIGNLVLTAGYLDNGHHLDSVIFLFSKLVEARGTVRPVLNRYLHLGALLDNGQVVVGQHLLTGKEVPPLQNKIRHLFLTMTTSPTSKGEVWPRVRNKLTKLINSAQLICYPMGSFYSSVIASLLPEGVTEAIQKNVCPKIYIPSMGQDPETVGLSLMEQIETLLRYLKKNNPKIPTHQVLNCVLVDSKNGGYSGEVDPNRLMDMGIQLLDCPLVSEESTPYCEPKLLVPLLLSLS</sequence>
<comment type="caution">
    <text evidence="1">The sequence shown here is derived from an EMBL/GenBank/DDBJ whole genome shotgun (WGS) entry which is preliminary data.</text>
</comment>